<dbReference type="RefSeq" id="WP_141196978.1">
    <property type="nucleotide sequence ID" value="NZ_CP041186.1"/>
</dbReference>
<evidence type="ECO:0000313" key="2">
    <source>
        <dbReference type="Proteomes" id="UP000315995"/>
    </source>
</evidence>
<accession>A0A4Y6PQ81</accession>
<dbReference type="PANTHER" id="PTHR43657">
    <property type="entry name" value="TRYPTOPHAN RNA-BINDING ATTENUATOR PROTEIN-LIKE PROTEIN"/>
    <property type="match status" value="1"/>
</dbReference>
<organism evidence="1 2">
    <name type="scientific">Persicimonas caeni</name>
    <dbReference type="NCBI Taxonomy" id="2292766"/>
    <lineage>
        <taxon>Bacteria</taxon>
        <taxon>Deltaproteobacteria</taxon>
        <taxon>Bradymonadales</taxon>
        <taxon>Bradymonadaceae</taxon>
        <taxon>Persicimonas</taxon>
    </lineage>
</organism>
<keyword evidence="2" id="KW-1185">Reference proteome</keyword>
<dbReference type="NCBIfam" id="TIGR00266">
    <property type="entry name" value="TIGR00266 family protein"/>
    <property type="match status" value="1"/>
</dbReference>
<dbReference type="InterPro" id="IPR016031">
    <property type="entry name" value="Trp_RNA-bd_attenuator-like_dom"/>
</dbReference>
<reference evidence="1 2" key="1">
    <citation type="submission" date="2019-06" db="EMBL/GenBank/DDBJ databases">
        <title>Persicimonas caeni gen. nov., sp. nov., a predatory bacterium isolated from solar saltern.</title>
        <authorList>
            <person name="Wang S."/>
        </authorList>
    </citation>
    <scope>NUCLEOTIDE SEQUENCE [LARGE SCALE GENOMIC DNA]</scope>
    <source>
        <strain evidence="1 2">YN101</strain>
    </source>
</reference>
<evidence type="ECO:0000313" key="1">
    <source>
        <dbReference type="EMBL" id="QDG50486.1"/>
    </source>
</evidence>
<sequence length="227" mass="24252">MKYEILSNPNFAIAKVEFEQTGEQIVLEASAMVAKSTELQMKTEMRGGLMGAAKRKLLGGESLFQNTFTASSAGETIWFAPPGSGDLMTFDMDGTEPVFMSSDNFVACGPDIDLDTKWQGGKGFFSGTSMFMVRADGTGPLFVGSYGGIHAVEVGPGGYIVDNNHIVAFTGGLDYDLRSVGGLKSFFGGGEGYVCEFRGQGTVWVSTRSADALARFVHPFRPVKSSN</sequence>
<dbReference type="Pfam" id="PF01987">
    <property type="entry name" value="AIM24"/>
    <property type="match status" value="1"/>
</dbReference>
<dbReference type="EMBL" id="CP041186">
    <property type="protein sequence ID" value="QDG50486.1"/>
    <property type="molecule type" value="Genomic_DNA"/>
</dbReference>
<accession>A0A5B8Y315</accession>
<dbReference type="Gene3D" id="3.60.160.10">
    <property type="entry name" value="Mitochondrial biogenesis AIM24"/>
    <property type="match status" value="1"/>
</dbReference>
<protein>
    <submittedName>
        <fullName evidence="1">TIGR00266 family protein</fullName>
    </submittedName>
</protein>
<dbReference type="OrthoDB" id="9779518at2"/>
<dbReference type="SUPFAM" id="SSF51219">
    <property type="entry name" value="TRAP-like"/>
    <property type="match status" value="1"/>
</dbReference>
<name>A0A4Y6PQ81_PERCE</name>
<dbReference type="InterPro" id="IPR036983">
    <property type="entry name" value="AIM24_sf"/>
</dbReference>
<proteinExistence type="predicted"/>
<dbReference type="InterPro" id="IPR002838">
    <property type="entry name" value="AIM24"/>
</dbReference>
<dbReference type="Proteomes" id="UP000315995">
    <property type="component" value="Chromosome"/>
</dbReference>
<dbReference type="AlphaFoldDB" id="A0A4Y6PQ81"/>
<dbReference type="PANTHER" id="PTHR43657:SF1">
    <property type="entry name" value="ALTERED INHERITANCE OF MITOCHONDRIA PROTEIN 24, MITOCHONDRIAL"/>
    <property type="match status" value="1"/>
</dbReference>
<gene>
    <name evidence="1" type="ORF">FIV42_06985</name>
</gene>